<organism evidence="2 3">
    <name type="scientific">Puccinia striiformis</name>
    <dbReference type="NCBI Taxonomy" id="27350"/>
    <lineage>
        <taxon>Eukaryota</taxon>
        <taxon>Fungi</taxon>
        <taxon>Dikarya</taxon>
        <taxon>Basidiomycota</taxon>
        <taxon>Pucciniomycotina</taxon>
        <taxon>Pucciniomycetes</taxon>
        <taxon>Pucciniales</taxon>
        <taxon>Pucciniaceae</taxon>
        <taxon>Puccinia</taxon>
    </lineage>
</organism>
<dbReference type="Proteomes" id="UP000239156">
    <property type="component" value="Unassembled WGS sequence"/>
</dbReference>
<sequence length="1512" mass="176067">MDVVHNHDPFAAYDHVKPVFGSSEEPITPATFDHKEGYEYENLLQGIEAIKNEIESIITQRIEIETGIHYLKHKRKSGVRYSGMTSDMIQLYRSCNVPTVNRLRRMGALDPVWRPFGFDPVKSGTGSLKPVTRQSFNVEDLPENGRNFRHTLKNPITNRAGRDYHAADSPSSLSEGLLGHSDSHESTPHISTEGAQLRYEPLEPAQVEKSSRTPTVLEALLEEKRIHRGDLKIPDSIMALWDGDEYEPGKGLTISQKIEMWNKLQNQVLEFASSETVPDAQEAVFQLEFLRHFCFLVDYIAAYGLIPSSDRIKSFKPETIAKMAELHTELLFRQLGKKFYEDRTSVIPELEFWESGEHVQQFHGFIAALSAEDRGHVIHVVLRTILSHTPEQLNAEALPSERFKQLRQGFQRADFLQDARSLSSALADEQAIKQLENPDHLQLVNFVKDLLYFFEEPEMGTEKKQRRLEFQLVYYMIEFLDKFYHPIIETIGKQIENQLPRARKDPKAYLLCDQLNYMRVYLKTWRETARDRSYTGSMTWRDMEPFKKILRGEGGNSYLFNRWIHTFTTEIFEHRNWLDTTGSRYERFDNWMNRIYGRRNSSEPTGSHISAQVLKTLLIKSFKPKTIAKMAELHTELLFRQLGKKFYEDCMPVIPELEFWESGKYVKHFHRFIAALSTEDQGHVIHVVLQTILSHTPEELSPQALPSERFKYLCQEFQQANFLHEARSLSSALADEQATNQLNNSDHLRVSTDLMYFFEEPEMETEKQQRRLEFQLVYYMIDFLDKFYNPIIDAVGKHTENQLPIAQKDVNVYLFQDQLNFMSVFMKPWQNTFQDCSYTGKRAWQDMGPFKKILTGQGGNYQYHQFNQWIHTFTTEVFEYWNWLDKYSLTPASLLDADMNVVHNHNPFSDSQHVKPVFGSSIEPMKPARFDDDEGYEYKNLPEGPEQVKNEMESIIAQRTQIESGIFHLGSGRKVQPSEMISEMISEATQLYRAFNVPTVNRLRRMGALDPVRRHPGFQPIKSGNGSLKPAIRPSSNVEHLPENGSQGSGNSNGLRYFRHALKNLMPSRAGRDLHAADAPSSLSEGLLGRSDSHESTPRISTGGAQLRYEPLTPAQVEKPTSAPTVLEAHLEEKQLHLGDLKIPDSIMPLWDGDEYEPGKGLPIRQKIEMWNKLQKKVLEFTSIETVHSPQEATFQLEFLKHFCLLADYIAQYGLIPSLDRIESFKPETIVKMAELHTELLFRQLGKKFYEDRTSVIPELKFWEAGQYVKHFHRSIAALSNEDQGHVIHVVLRTILSHTPEQLNAEALPSERFKQLRQGFQRADFLQDARSLSSALADKQATQQLENPIHLRLVSFVKDLMYFFEEPEMEMVTGQKQRRLEFQLGYYMIDFLDRFYHPIIDSIGKQIEDQKPTARKDVNVYLFRNQLNFMNVYLKTWRNNERDDSYKGEMTWQDMVPFRQILRAEQGSYRPFNRWIRSFTTEIFEHSTWLDNSGPKWMYFDNWMTRRNHRLY</sequence>
<dbReference type="VEuPathDB" id="FungiDB:PSHT_00639"/>
<feature type="compositionally biased region" description="Low complexity" evidence="1">
    <location>
        <begin position="1044"/>
        <end position="1054"/>
    </location>
</feature>
<gene>
    <name evidence="2" type="ORF">PSTT_01771</name>
</gene>
<feature type="non-terminal residue" evidence="2">
    <location>
        <position position="1512"/>
    </location>
</feature>
<feature type="region of interest" description="Disordered" evidence="1">
    <location>
        <begin position="157"/>
        <end position="194"/>
    </location>
</feature>
<evidence type="ECO:0000313" key="2">
    <source>
        <dbReference type="EMBL" id="POW15856.1"/>
    </source>
</evidence>
<feature type="region of interest" description="Disordered" evidence="1">
    <location>
        <begin position="1014"/>
        <end position="1055"/>
    </location>
</feature>
<feature type="region of interest" description="Disordered" evidence="1">
    <location>
        <begin position="1077"/>
        <end position="1106"/>
    </location>
</feature>
<dbReference type="VEuPathDB" id="FungiDB:PSHT_00917"/>
<keyword evidence="3" id="KW-1185">Reference proteome</keyword>
<name>A0A2S4W256_9BASI</name>
<comment type="caution">
    <text evidence="2">The sequence shown here is derived from an EMBL/GenBank/DDBJ whole genome shotgun (WGS) entry which is preliminary data.</text>
</comment>
<proteinExistence type="predicted"/>
<reference evidence="2" key="1">
    <citation type="submission" date="2017-12" db="EMBL/GenBank/DDBJ databases">
        <title>Gene loss provides genomic basis for host adaptation in cereal stripe rust fungi.</title>
        <authorList>
            <person name="Xia C."/>
        </authorList>
    </citation>
    <scope>NUCLEOTIDE SEQUENCE [LARGE SCALE GENOMIC DNA]</scope>
    <source>
        <strain evidence="2">93-210</strain>
    </source>
</reference>
<accession>A0A2S4W256</accession>
<dbReference type="EMBL" id="PKSL01000010">
    <property type="protein sequence ID" value="POW15856.1"/>
    <property type="molecule type" value="Genomic_DNA"/>
</dbReference>
<evidence type="ECO:0000313" key="3">
    <source>
        <dbReference type="Proteomes" id="UP000239156"/>
    </source>
</evidence>
<dbReference type="VEuPathDB" id="FungiDB:PSTT_01771"/>
<protein>
    <submittedName>
        <fullName evidence="2">Uncharacterized protein</fullName>
    </submittedName>
</protein>
<evidence type="ECO:0000256" key="1">
    <source>
        <dbReference type="SAM" id="MobiDB-lite"/>
    </source>
</evidence>